<name>A0A8H8CK03_PSICU</name>
<feature type="transmembrane region" description="Helical" evidence="5">
    <location>
        <begin position="647"/>
        <end position="669"/>
    </location>
</feature>
<dbReference type="PANTHER" id="PTHR11785">
    <property type="entry name" value="AMINO ACID TRANSPORTER"/>
    <property type="match status" value="1"/>
</dbReference>
<comment type="subcellular location">
    <subcellularLocation>
        <location evidence="1">Membrane</location>
        <topology evidence="1">Multi-pass membrane protein</topology>
    </subcellularLocation>
</comment>
<keyword evidence="4 5" id="KW-0472">Membrane</keyword>
<dbReference type="GO" id="GO:0016020">
    <property type="term" value="C:membrane"/>
    <property type="evidence" value="ECO:0007669"/>
    <property type="project" value="UniProtKB-SubCell"/>
</dbReference>
<feature type="transmembrane region" description="Helical" evidence="5">
    <location>
        <begin position="556"/>
        <end position="579"/>
    </location>
</feature>
<proteinExistence type="predicted"/>
<feature type="transmembrane region" description="Helical" evidence="5">
    <location>
        <begin position="615"/>
        <end position="635"/>
    </location>
</feature>
<dbReference type="Gene3D" id="1.20.1740.10">
    <property type="entry name" value="Amino acid/polyamine transporter I"/>
    <property type="match status" value="1"/>
</dbReference>
<feature type="domain" description="DUF6699" evidence="6">
    <location>
        <begin position="19"/>
        <end position="161"/>
    </location>
</feature>
<dbReference type="InterPro" id="IPR002293">
    <property type="entry name" value="AA/rel_permease1"/>
</dbReference>
<dbReference type="PANTHER" id="PTHR11785:SF382">
    <property type="entry name" value="LOW-AFFINITY METHIONINE PERMEASE"/>
    <property type="match status" value="1"/>
</dbReference>
<reference evidence="7" key="1">
    <citation type="submission" date="2021-02" db="EMBL/GenBank/DDBJ databases">
        <title>Psilocybe cubensis genome.</title>
        <authorList>
            <person name="Mckernan K.J."/>
            <person name="Crawford S."/>
            <person name="Trippe A."/>
            <person name="Kane L.T."/>
            <person name="Mclaughlin S."/>
        </authorList>
    </citation>
    <scope>NUCLEOTIDE SEQUENCE [LARGE SCALE GENOMIC DNA]</scope>
    <source>
        <strain evidence="7">MGC-MH-2018</strain>
    </source>
</reference>
<feature type="transmembrane region" description="Helical" evidence="5">
    <location>
        <begin position="449"/>
        <end position="472"/>
    </location>
</feature>
<dbReference type="GO" id="GO:0015179">
    <property type="term" value="F:L-amino acid transmembrane transporter activity"/>
    <property type="evidence" value="ECO:0007669"/>
    <property type="project" value="TreeGrafter"/>
</dbReference>
<dbReference type="EMBL" id="JAFIQS010000006">
    <property type="protein sequence ID" value="KAG5167825.1"/>
    <property type="molecule type" value="Genomic_DNA"/>
</dbReference>
<accession>A0A8H8CK03</accession>
<protein>
    <recommendedName>
        <fullName evidence="6">DUF6699 domain-containing protein</fullName>
    </recommendedName>
</protein>
<evidence type="ECO:0000256" key="5">
    <source>
        <dbReference type="SAM" id="Phobius"/>
    </source>
</evidence>
<evidence type="ECO:0000313" key="7">
    <source>
        <dbReference type="EMBL" id="KAG5167825.1"/>
    </source>
</evidence>
<organism evidence="7">
    <name type="scientific">Psilocybe cubensis</name>
    <name type="common">Psychedelic mushroom</name>
    <name type="synonym">Stropharia cubensis</name>
    <dbReference type="NCBI Taxonomy" id="181762"/>
    <lineage>
        <taxon>Eukaryota</taxon>
        <taxon>Fungi</taxon>
        <taxon>Dikarya</taxon>
        <taxon>Basidiomycota</taxon>
        <taxon>Agaricomycotina</taxon>
        <taxon>Agaricomycetes</taxon>
        <taxon>Agaricomycetidae</taxon>
        <taxon>Agaricales</taxon>
        <taxon>Agaricineae</taxon>
        <taxon>Strophariaceae</taxon>
        <taxon>Psilocybe</taxon>
    </lineage>
</organism>
<evidence type="ECO:0000256" key="3">
    <source>
        <dbReference type="ARBA" id="ARBA00022989"/>
    </source>
</evidence>
<gene>
    <name evidence="7" type="ORF">JR316_006416</name>
</gene>
<dbReference type="FunFam" id="1.20.1740.10:FF:000025">
    <property type="entry name" value="High-affinity methionine permease"/>
    <property type="match status" value="1"/>
</dbReference>
<dbReference type="InterPro" id="IPR046522">
    <property type="entry name" value="DUF6699"/>
</dbReference>
<feature type="transmembrane region" description="Helical" evidence="5">
    <location>
        <begin position="254"/>
        <end position="276"/>
    </location>
</feature>
<keyword evidence="2 5" id="KW-0812">Transmembrane</keyword>
<evidence type="ECO:0000259" key="6">
    <source>
        <dbReference type="Pfam" id="PF20415"/>
    </source>
</evidence>
<evidence type="ECO:0000256" key="4">
    <source>
        <dbReference type="ARBA" id="ARBA00023136"/>
    </source>
</evidence>
<feature type="transmembrane region" description="Helical" evidence="5">
    <location>
        <begin position="365"/>
        <end position="389"/>
    </location>
</feature>
<dbReference type="Pfam" id="PF20415">
    <property type="entry name" value="DUF6699"/>
    <property type="match status" value="1"/>
</dbReference>
<dbReference type="AlphaFoldDB" id="A0A8H8CK03"/>
<evidence type="ECO:0000256" key="2">
    <source>
        <dbReference type="ARBA" id="ARBA00022692"/>
    </source>
</evidence>
<feature type="transmembrane region" description="Helical" evidence="5">
    <location>
        <begin position="301"/>
        <end position="327"/>
    </location>
</feature>
<dbReference type="Pfam" id="PF13520">
    <property type="entry name" value="AA_permease_2"/>
    <property type="match status" value="1"/>
</dbReference>
<feature type="transmembrane region" description="Helical" evidence="5">
    <location>
        <begin position="222"/>
        <end position="242"/>
    </location>
</feature>
<sequence>MTHVKIHPLLRYTGVPSRLEYDIVKPPHTACLLNQTSDADWQYLPAVEPPFSRMVSELVIKVPGVPSFVIVYPEDKSSGIITIWDVFRGVYKAVRGVVESKYGQDVDTVLQHPFFRNRFGPMPIGLSQLKEKGEKERRMYEIIRDYFGGGKFIWAGLYPSRTEPDAAMNDKLVDNQRDGEKADNASVGNASLSVVDPKGQGHLNPGELTFEEDVAGGMGRHLGVFSCTMLIVGRIIGTGIFSTPSSILSSVGSVGASLMLWVLGFVLSFCGLFVWLEYGTMFPRSGGEKVYLEAVFKKPKYLATVIFASNAILLGFTASGCIVFANNILISAGHAAERWVVRGIALGVIFFVTVLHGLTPKLGVLLMNALSVFKIIILLFIVITGWVVLSGKTRIHDPHANFRDAFSGSSHSSNDYATATFKVLNAYAGWSNVNYVMNDVKNPVRTLKIAGPLGLGICAVFYLLANVAYFAAATKQEIRTSGVTVASLFFKNVFGTEAQKALSAIVALSALGNVITITYAASRVNQELAKEGVPLPFGNKFWASNWPTGKSPLPGLIVHLIPSIIVIIAPPPSVAYPFILDVEGYPQQIINLFIVGGLFWLRWRKPHLHRPFKVWLPLALFFLAASVFLLVAPFLRPANKVGDTPPLPYYLYCLVGIAIMLAGVIYWAVWRVVLPKVFGYELVPRKETLEDGTVVNMFSRKKVD</sequence>
<feature type="transmembrane region" description="Helical" evidence="5">
    <location>
        <begin position="339"/>
        <end position="359"/>
    </location>
</feature>
<evidence type="ECO:0000256" key="1">
    <source>
        <dbReference type="ARBA" id="ARBA00004141"/>
    </source>
</evidence>
<comment type="caution">
    <text evidence="7">The sequence shown here is derived from an EMBL/GenBank/DDBJ whole genome shotgun (WGS) entry which is preliminary data.</text>
</comment>
<keyword evidence="3 5" id="KW-1133">Transmembrane helix</keyword>
<feature type="transmembrane region" description="Helical" evidence="5">
    <location>
        <begin position="585"/>
        <end position="603"/>
    </location>
</feature>
<dbReference type="InterPro" id="IPR050598">
    <property type="entry name" value="AminoAcid_Transporter"/>
</dbReference>